<organism evidence="1 2">
    <name type="scientific">Candidatus Colimorpha enterica</name>
    <dbReference type="NCBI Taxonomy" id="3083063"/>
    <lineage>
        <taxon>Bacteria</taxon>
        <taxon>Pseudomonadati</taxon>
        <taxon>Bacteroidota</taxon>
        <taxon>Bacteroidia</taxon>
        <taxon>Bacteroidales</taxon>
        <taxon>Candidatus Colimorpha</taxon>
    </lineage>
</organism>
<sequence>MKKTLNNIFDEASANELEKLVSQNAASDVSADTLSSIKNKVYAKTGITQTKTKKSFAFRWQGSSGRNRPAGGGLSMRSIINELWHGNIIPQEDSRTNTKEMKELISYIARHDEDLEKLLTDEQKVIFEKYQDCWNEYVSLAEAAIFEYAFKLGAKLMLAVVSEKEN</sequence>
<gene>
    <name evidence="1" type="ORF">BN580_00963</name>
</gene>
<dbReference type="EMBL" id="CBFW010000088">
    <property type="protein sequence ID" value="CDC71993.1"/>
    <property type="molecule type" value="Genomic_DNA"/>
</dbReference>
<dbReference type="AlphaFoldDB" id="R6TF03"/>
<protein>
    <submittedName>
        <fullName evidence="1">Uncharacterized protein</fullName>
    </submittedName>
</protein>
<proteinExistence type="predicted"/>
<accession>R6TF03</accession>
<evidence type="ECO:0000313" key="1">
    <source>
        <dbReference type="EMBL" id="CDC71993.1"/>
    </source>
</evidence>
<reference evidence="1" key="1">
    <citation type="submission" date="2012-11" db="EMBL/GenBank/DDBJ databases">
        <title>Dependencies among metagenomic species, viruses, plasmids and units of genetic variation.</title>
        <authorList>
            <person name="Nielsen H.B."/>
            <person name="Almeida M."/>
            <person name="Juncker A.S."/>
            <person name="Rasmussen S."/>
            <person name="Li J."/>
            <person name="Sunagawa S."/>
            <person name="Plichta D."/>
            <person name="Gautier L."/>
            <person name="Le Chatelier E."/>
            <person name="Peletier E."/>
            <person name="Bonde I."/>
            <person name="Nielsen T."/>
            <person name="Manichanh C."/>
            <person name="Arumugam M."/>
            <person name="Batto J."/>
            <person name="Santos M.B.Q.D."/>
            <person name="Blom N."/>
            <person name="Borruel N."/>
            <person name="Burgdorf K.S."/>
            <person name="Boumezbeur F."/>
            <person name="Casellas F."/>
            <person name="Dore J."/>
            <person name="Guarner F."/>
            <person name="Hansen T."/>
            <person name="Hildebrand F."/>
            <person name="Kaas R.S."/>
            <person name="Kennedy S."/>
            <person name="Kristiansen K."/>
            <person name="Kultima J.R."/>
            <person name="Leonard P."/>
            <person name="Levenez F."/>
            <person name="Lund O."/>
            <person name="Moumen B."/>
            <person name="Le Paslier D."/>
            <person name="Pons N."/>
            <person name="Pedersen O."/>
            <person name="Prifti E."/>
            <person name="Qin J."/>
            <person name="Raes J."/>
            <person name="Tap J."/>
            <person name="Tims S."/>
            <person name="Ussery D.W."/>
            <person name="Yamada T."/>
            <person name="MetaHit consortium"/>
            <person name="Renault P."/>
            <person name="Sicheritz-Ponten T."/>
            <person name="Bork P."/>
            <person name="Wang J."/>
            <person name="Brunak S."/>
            <person name="Ehrlich S.D."/>
        </authorList>
    </citation>
    <scope>NUCLEOTIDE SEQUENCE [LARGE SCALE GENOMIC DNA]</scope>
</reference>
<dbReference type="Proteomes" id="UP000017938">
    <property type="component" value="Unassembled WGS sequence"/>
</dbReference>
<comment type="caution">
    <text evidence="1">The sequence shown here is derived from an EMBL/GenBank/DDBJ whole genome shotgun (WGS) entry which is preliminary data.</text>
</comment>
<name>R6TF03_9BACT</name>
<evidence type="ECO:0000313" key="2">
    <source>
        <dbReference type="Proteomes" id="UP000017938"/>
    </source>
</evidence>
<dbReference type="Pfam" id="PF20648">
    <property type="entry name" value="DUF6809"/>
    <property type="match status" value="1"/>
</dbReference>
<dbReference type="InterPro" id="IPR049215">
    <property type="entry name" value="DUF6809"/>
</dbReference>